<feature type="domain" description="GmrSD restriction endonucleases N-terminal" evidence="1">
    <location>
        <begin position="10"/>
        <end position="254"/>
    </location>
</feature>
<accession>A0A0D0H3E4</accession>
<name>A0A0D0H3E4_9BACL</name>
<dbReference type="EMBL" id="JXTG01000001">
    <property type="protein sequence ID" value="KIP22631.1"/>
    <property type="molecule type" value="Genomic_DNA"/>
</dbReference>
<dbReference type="RefSeq" id="WP_021095388.1">
    <property type="nucleotide sequence ID" value="NZ_ANOC01000045.1"/>
</dbReference>
<comment type="caution">
    <text evidence="2">The sequence shown here is derived from an EMBL/GenBank/DDBJ whole genome shotgun (WGS) entry which is preliminary data.</text>
</comment>
<reference evidence="2 3" key="1">
    <citation type="submission" date="2015-01" db="EMBL/GenBank/DDBJ databases">
        <title>Genome sequence of Anoxybacillus ayderensis strain AB04.</title>
        <authorList>
            <person name="Belduz A.O."/>
            <person name="Canakci S."/>
            <person name="Chan K.-G."/>
            <person name="Kahar U.M."/>
            <person name="Yaakob A.S."/>
            <person name="Chan C.S."/>
            <person name="Goh K.M."/>
        </authorList>
    </citation>
    <scope>NUCLEOTIDE SEQUENCE [LARGE SCALE GENOMIC DNA]</scope>
    <source>
        <strain evidence="2 3">AB04</strain>
    </source>
</reference>
<dbReference type="AlphaFoldDB" id="A0A0D0H3E4"/>
<dbReference type="Pfam" id="PF03235">
    <property type="entry name" value="GmrSD_N"/>
    <property type="match status" value="1"/>
</dbReference>
<organism evidence="2 3">
    <name type="scientific">Anoxybacillus ayderensis</name>
    <dbReference type="NCBI Taxonomy" id="265546"/>
    <lineage>
        <taxon>Bacteria</taxon>
        <taxon>Bacillati</taxon>
        <taxon>Bacillota</taxon>
        <taxon>Bacilli</taxon>
        <taxon>Bacillales</taxon>
        <taxon>Anoxybacillaceae</taxon>
        <taxon>Anoxybacillus</taxon>
    </lineage>
</organism>
<gene>
    <name evidence="2" type="ORF">JV16_00311</name>
</gene>
<dbReference type="PANTHER" id="PTHR37292:SF2">
    <property type="entry name" value="DUF262 DOMAIN-CONTAINING PROTEIN"/>
    <property type="match status" value="1"/>
</dbReference>
<proteinExistence type="predicted"/>
<sequence length="565" mass="66880">MANWEAFRVSDVVKKISNEEFVLPVIQRRLVWNEEKMELLFDTLLKGNSFGGIICIEEEKGSEPLFAFRPFSKEGHPLSSVQREFLNKGHMLVIDGQQRLQTFYIGLLGSYEGKQMYFDLFSDFANLEYSFKFENDESKLPKYDQEKEGIKEHMWYSAKDLFRRLKETQDEDQVADEIIRLKHIVNETEKNYVFRNVRVFYKNIFSATNIGVSKITVNKSLNLNENRQRVVELFRRLNDGGTKLSSYDLTASILKGFDGKIELFLDVISKENDDIGLSQDTLINLLFVLRDTPMKQMTEINIEDAEFATKHFSRIQKTIKVLKNFLKAVGLYSYYLKEKNRSFIPLYFIAYNIFYRTPLEQPLDEEMFDNFDTNNSNFQKIREWLYKSLLNGVFSRGCGWIPYKTGIRKISSIVKEYKLKDFPTDELFKVYRSHPLRFYDIRTAYLNEFDREIVFQMIYDEIPSIRENDIDHIHPVNILRSHGYDEYEINRIGNYQLLDSVTNRWVKNGKSLGEWIKSNVSEKDTYLRKHLIPADETLWEASSYRDFLKVREELIVSKIKERLSL</sequence>
<keyword evidence="3" id="KW-1185">Reference proteome</keyword>
<dbReference type="PANTHER" id="PTHR37292">
    <property type="entry name" value="VNG6097C"/>
    <property type="match status" value="1"/>
</dbReference>
<dbReference type="InterPro" id="IPR004919">
    <property type="entry name" value="GmrSD_N"/>
</dbReference>
<evidence type="ECO:0000313" key="2">
    <source>
        <dbReference type="EMBL" id="KIP22631.1"/>
    </source>
</evidence>
<dbReference type="Proteomes" id="UP000032047">
    <property type="component" value="Unassembled WGS sequence"/>
</dbReference>
<evidence type="ECO:0000313" key="3">
    <source>
        <dbReference type="Proteomes" id="UP000032047"/>
    </source>
</evidence>
<protein>
    <recommendedName>
        <fullName evidence="1">GmrSD restriction endonucleases N-terminal domain-containing protein</fullName>
    </recommendedName>
</protein>
<evidence type="ECO:0000259" key="1">
    <source>
        <dbReference type="Pfam" id="PF03235"/>
    </source>
</evidence>
<dbReference type="PATRIC" id="fig|265546.4.peg.319"/>